<dbReference type="InterPro" id="IPR027417">
    <property type="entry name" value="P-loop_NTPase"/>
</dbReference>
<name>A0AA42QCC5_ECTOL</name>
<feature type="domain" description="Helicase C-terminal" evidence="1">
    <location>
        <begin position="815"/>
        <end position="982"/>
    </location>
</feature>
<dbReference type="AlphaFoldDB" id="A0AA42QCC5"/>
<protein>
    <submittedName>
        <fullName evidence="2">DEAD/DEAH box helicase</fullName>
    </submittedName>
</protein>
<dbReference type="Pfam" id="PF00271">
    <property type="entry name" value="Helicase_C"/>
    <property type="match status" value="1"/>
</dbReference>
<dbReference type="Proteomes" id="UP001161697">
    <property type="component" value="Unassembled WGS sequence"/>
</dbReference>
<dbReference type="SUPFAM" id="SSF52540">
    <property type="entry name" value="P-loop containing nucleoside triphosphate hydrolases"/>
    <property type="match status" value="2"/>
</dbReference>
<comment type="caution">
    <text evidence="2">The sequence shown here is derived from an EMBL/GenBank/DDBJ whole genome shotgun (WGS) entry which is preliminary data.</text>
</comment>
<keyword evidence="2" id="KW-0547">Nucleotide-binding</keyword>
<dbReference type="RefSeq" id="WP_279534827.1">
    <property type="nucleotide sequence ID" value="NZ_CP104579.1"/>
</dbReference>
<gene>
    <name evidence="2" type="ORF">N5J11_18310</name>
</gene>
<dbReference type="EMBL" id="JAOCJE010000001">
    <property type="protein sequence ID" value="MDH1341120.1"/>
    <property type="molecule type" value="Genomic_DNA"/>
</dbReference>
<evidence type="ECO:0000313" key="3">
    <source>
        <dbReference type="Proteomes" id="UP001161697"/>
    </source>
</evidence>
<sequence length="1055" mass="120038">MKRPDIESVLAPLKTFQRRTVEHAFFRLFDADDSTGRFLVADEVGLGKTLVARGVIARAVDKLWQDVDRIDVIYICSNQSIARSNLPKLRITGDNQVSFSLASRLTMLATELAPREGQLGLAGSKLNFVSFTPSTSFNMGRSTGMRDERRLLFHLLDGVVRPRVGLMNFLQGAVQSRERWRQQLNDWPLPLEEGIAARFRERFRDSGRLQQEVIDAATGYFARYRESYPPDAGHLRRRLIGELRQLLAEVCVEALEPDLIVVDEFQRFKTLLDPEQAESDPAAEIAQALFSAKSSEGVPARVLLLSATPYKLFTTDAEIEQEDHYKDFIATTAFLLAHDEKRGARLKSAITEYGRGLRRAARGETDQVLPAKQELELCLREVMARTERVAATEEHDGMLVEPGNTVKLQPEDVRQYLAADAVFRAVGERDPMVYWKSAPYLANFMHRYKVDERIQDTQKRFPEKLAKVLTEHHDSMLSIDAVSQLEPVPDAHAKLRDLRERLIDSGLWKLLWMPPTVPYWPLAGAYEGQHGQSKALLFSAWNMVPDVVSGLLSYEAERRMLGPDFESYHEPDRRQSALLRLTETGGARARHRLLLLLMPCLTLADKAHPLAAPAGVDRREWVRSQVAELLETLPDPEDAAVDSRWEWVAPLLLDPGMREFLLDWRHDATAPEYRPNPEYLPGYVGDLLSLDISTLGRRPDHLIETLTDVALGSPAVLAARMLDVHGLSPQVRRELAARTAYSFWRLFNRPASIRLIRQLDSTGSDSSDEDAYWHRVLRYCRDGNLQAVLDETWHLVFEQHGWAAGQEINSVCRDCVTDVVEMVEPRPSRVLARCYRVKGNQVETEELHLRMMFALRLGHLQSEEGGLTQDAVRKAFNSPFRPFLLSSTSVGQEGLDFHPWCHRIVHWNLPGNPVDMEQREGRVHRYKGHAVRKNVAARFSSKSLCNWRPGHNLWQEIFVRADREARAQGRSELVPYWVAPGEARIERHVPALPYTSEVEAFARLKRQLAAYRVVFGQPRQEELLDLLDSSQVSQGQLEAWSIDLMPTESELPKVS</sequence>
<evidence type="ECO:0000313" key="2">
    <source>
        <dbReference type="EMBL" id="MDH1341120.1"/>
    </source>
</evidence>
<keyword evidence="2" id="KW-0347">Helicase</keyword>
<dbReference type="InterPro" id="IPR001650">
    <property type="entry name" value="Helicase_C-like"/>
</dbReference>
<proteinExistence type="predicted"/>
<organism evidence="2 3">
    <name type="scientific">Ectopseudomonas oleovorans</name>
    <name type="common">Pseudomonas oleovorans</name>
    <dbReference type="NCBI Taxonomy" id="301"/>
    <lineage>
        <taxon>Bacteria</taxon>
        <taxon>Pseudomonadati</taxon>
        <taxon>Pseudomonadota</taxon>
        <taxon>Gammaproteobacteria</taxon>
        <taxon>Pseudomonadales</taxon>
        <taxon>Pseudomonadaceae</taxon>
        <taxon>Ectopseudomonas</taxon>
    </lineage>
</organism>
<keyword evidence="2" id="KW-0067">ATP-binding</keyword>
<dbReference type="GO" id="GO:0004386">
    <property type="term" value="F:helicase activity"/>
    <property type="evidence" value="ECO:0007669"/>
    <property type="project" value="UniProtKB-KW"/>
</dbReference>
<evidence type="ECO:0000259" key="1">
    <source>
        <dbReference type="PROSITE" id="PS51194"/>
    </source>
</evidence>
<keyword evidence="2" id="KW-0378">Hydrolase</keyword>
<dbReference type="Gene3D" id="3.40.50.300">
    <property type="entry name" value="P-loop containing nucleotide triphosphate hydrolases"/>
    <property type="match status" value="2"/>
</dbReference>
<dbReference type="PROSITE" id="PS51194">
    <property type="entry name" value="HELICASE_CTER"/>
    <property type="match status" value="1"/>
</dbReference>
<reference evidence="2" key="1">
    <citation type="submission" date="2022-09" db="EMBL/GenBank/DDBJ databases">
        <title>Intensive care unit water sources are persistently colonized with multi-drug resistant bacteria and are the site of extensive horizontal gene transfer of antibiotic resistance genes.</title>
        <authorList>
            <person name="Diorio-Toth L."/>
        </authorList>
    </citation>
    <scope>NUCLEOTIDE SEQUENCE</scope>
    <source>
        <strain evidence="2">GD03704</strain>
    </source>
</reference>
<accession>A0AA42QCC5</accession>